<organism evidence="1">
    <name type="scientific">viral metagenome</name>
    <dbReference type="NCBI Taxonomy" id="1070528"/>
    <lineage>
        <taxon>unclassified sequences</taxon>
        <taxon>metagenomes</taxon>
        <taxon>organismal metagenomes</taxon>
    </lineage>
</organism>
<name>A0A6C0F3W3_9ZZZZ</name>
<dbReference type="EMBL" id="MN739032">
    <property type="protein sequence ID" value="QHT36218.1"/>
    <property type="molecule type" value="Genomic_DNA"/>
</dbReference>
<reference evidence="1" key="1">
    <citation type="journal article" date="2020" name="Nature">
        <title>Giant virus diversity and host interactions through global metagenomics.</title>
        <authorList>
            <person name="Schulz F."/>
            <person name="Roux S."/>
            <person name="Paez-Espino D."/>
            <person name="Jungbluth S."/>
            <person name="Walsh D.A."/>
            <person name="Denef V.J."/>
            <person name="McMahon K.D."/>
            <person name="Konstantinidis K.T."/>
            <person name="Eloe-Fadrosh E.A."/>
            <person name="Kyrpides N.C."/>
            <person name="Woyke T."/>
        </authorList>
    </citation>
    <scope>NUCLEOTIDE SEQUENCE</scope>
    <source>
        <strain evidence="1">GVMAG-M-3300009182-46</strain>
    </source>
</reference>
<protein>
    <submittedName>
        <fullName evidence="1">Uncharacterized protein</fullName>
    </submittedName>
</protein>
<accession>A0A6C0F3W3</accession>
<sequence length="40" mass="4678">MNQKIDLLNEDHCGPCGHYALEKLEVKNNKNTIIHFQKLK</sequence>
<proteinExistence type="predicted"/>
<dbReference type="AlphaFoldDB" id="A0A6C0F3W3"/>
<evidence type="ECO:0000313" key="1">
    <source>
        <dbReference type="EMBL" id="QHT36218.1"/>
    </source>
</evidence>